<dbReference type="RefSeq" id="XP_018297810.1">
    <property type="nucleotide sequence ID" value="XM_018434698.1"/>
</dbReference>
<protein>
    <submittedName>
        <fullName evidence="1">Uncharacterized protein</fullName>
    </submittedName>
</protein>
<evidence type="ECO:0000313" key="2">
    <source>
        <dbReference type="Proteomes" id="UP000077315"/>
    </source>
</evidence>
<dbReference type="EMBL" id="KV440972">
    <property type="protein sequence ID" value="OAD79770.1"/>
    <property type="molecule type" value="Genomic_DNA"/>
</dbReference>
<keyword evidence="2" id="KW-1185">Reference proteome</keyword>
<dbReference type="AlphaFoldDB" id="A0A167QIY9"/>
<reference evidence="2" key="1">
    <citation type="submission" date="2015-06" db="EMBL/GenBank/DDBJ databases">
        <title>Expansion of signal transduction pathways in fungi by whole-genome duplication.</title>
        <authorList>
            <consortium name="DOE Joint Genome Institute"/>
            <person name="Corrochano L.M."/>
            <person name="Kuo A."/>
            <person name="Marcet-Houben M."/>
            <person name="Polaino S."/>
            <person name="Salamov A."/>
            <person name="Villalobos J.M."/>
            <person name="Alvarez M.I."/>
            <person name="Avalos J."/>
            <person name="Benito E.P."/>
            <person name="Benoit I."/>
            <person name="Burger G."/>
            <person name="Camino L.P."/>
            <person name="Canovas D."/>
            <person name="Cerda-Olmedo E."/>
            <person name="Cheng J.-F."/>
            <person name="Dominguez A."/>
            <person name="Elias M."/>
            <person name="Eslava A.P."/>
            <person name="Glaser F."/>
            <person name="Grimwood J."/>
            <person name="Gutierrez G."/>
            <person name="Heitman J."/>
            <person name="Henrissat B."/>
            <person name="Iturriaga E.A."/>
            <person name="Lang B.F."/>
            <person name="Lavin J.L."/>
            <person name="Lee S."/>
            <person name="Li W."/>
            <person name="Lindquist E."/>
            <person name="Lopez-Garcia S."/>
            <person name="Luque E.M."/>
            <person name="Marcos A.T."/>
            <person name="Martin J."/>
            <person name="McCluskey K."/>
            <person name="Medina H.R."/>
            <person name="Miralles-Duran A."/>
            <person name="Miyazaki A."/>
            <person name="Munoz-Torres E."/>
            <person name="Oguiza J.A."/>
            <person name="Ohm R."/>
            <person name="Olmedo M."/>
            <person name="Orejas M."/>
            <person name="Ortiz-Castellanos L."/>
            <person name="Pisabarro A.G."/>
            <person name="Rodriguez-Romero J."/>
            <person name="Ruiz-Herrera J."/>
            <person name="Ruiz-Vazquez R."/>
            <person name="Sanz C."/>
            <person name="Schackwitz W."/>
            <person name="Schmutz J."/>
            <person name="Shahriari M."/>
            <person name="Shelest E."/>
            <person name="Silva-Franco F."/>
            <person name="Soanes D."/>
            <person name="Syed K."/>
            <person name="Tagua V.G."/>
            <person name="Talbot N.J."/>
            <person name="Thon M."/>
            <person name="De vries R.P."/>
            <person name="Wiebenga A."/>
            <person name="Yadav J.S."/>
            <person name="Braun E.L."/>
            <person name="Baker S."/>
            <person name="Garre V."/>
            <person name="Horwitz B."/>
            <person name="Torres-Martinez S."/>
            <person name="Idnurm A."/>
            <person name="Herrera-Estrella A."/>
            <person name="Gabaldon T."/>
            <person name="Grigoriev I.V."/>
        </authorList>
    </citation>
    <scope>NUCLEOTIDE SEQUENCE [LARGE SCALE GENOMIC DNA]</scope>
    <source>
        <strain evidence="2">NRRL 1555(-)</strain>
    </source>
</reference>
<evidence type="ECO:0000313" key="1">
    <source>
        <dbReference type="EMBL" id="OAD79770.1"/>
    </source>
</evidence>
<gene>
    <name evidence="1" type="ORF">PHYBLDRAFT_162831</name>
</gene>
<dbReference type="GeneID" id="28995604"/>
<dbReference type="VEuPathDB" id="FungiDB:PHYBLDRAFT_162831"/>
<proteinExistence type="predicted"/>
<dbReference type="Proteomes" id="UP000077315">
    <property type="component" value="Unassembled WGS sequence"/>
</dbReference>
<organism evidence="1 2">
    <name type="scientific">Phycomyces blakesleeanus (strain ATCC 8743b / DSM 1359 / FGSC 10004 / NBRC 33097 / NRRL 1555)</name>
    <dbReference type="NCBI Taxonomy" id="763407"/>
    <lineage>
        <taxon>Eukaryota</taxon>
        <taxon>Fungi</taxon>
        <taxon>Fungi incertae sedis</taxon>
        <taxon>Mucoromycota</taxon>
        <taxon>Mucoromycotina</taxon>
        <taxon>Mucoromycetes</taxon>
        <taxon>Mucorales</taxon>
        <taxon>Phycomycetaceae</taxon>
        <taxon>Phycomyces</taxon>
    </lineage>
</organism>
<dbReference type="InParanoid" id="A0A167QIY9"/>
<accession>A0A167QIY9</accession>
<sequence>MSQNSVLKSKISLISVVDSLFCKVFLDKLFKKKAYSISVTVASRCPLAQTVVVDLFYDVLVSGVNELNEFSQEKFPTLSMDYNSPGGEGSKRHTKVLMNKDVYTHIRIHAFRYFGSSDAYITVFGRELALYIVEPLTSAPVTFTTAHFLFEPSENMLKINVEGYFDYEHAIVKLSSI</sequence>
<name>A0A167QIY9_PHYB8</name>